<evidence type="ECO:0000256" key="4">
    <source>
        <dbReference type="ARBA" id="ARBA00022660"/>
    </source>
</evidence>
<feature type="domain" description="Ubiquinol-cytochrome C reductase hinge" evidence="10">
    <location>
        <begin position="71"/>
        <end position="136"/>
    </location>
</feature>
<keyword evidence="5" id="KW-0999">Mitochondrion inner membrane</keyword>
<dbReference type="SUPFAM" id="SSF81531">
    <property type="entry name" value="Non-heme 11 kDa protein of cytochrome bc1 complex (Ubiquinol-cytochrome c reductase)"/>
    <property type="match status" value="1"/>
</dbReference>
<keyword evidence="12" id="KW-1185">Reference proteome</keyword>
<evidence type="ECO:0000313" key="11">
    <source>
        <dbReference type="EMBL" id="KAL0633390.1"/>
    </source>
</evidence>
<name>A0ABR3GBT1_9PEZI</name>
<evidence type="ECO:0000256" key="9">
    <source>
        <dbReference type="SAM" id="MobiDB-lite"/>
    </source>
</evidence>
<keyword evidence="7" id="KW-0496">Mitochondrion</keyword>
<evidence type="ECO:0000256" key="6">
    <source>
        <dbReference type="ARBA" id="ARBA00022982"/>
    </source>
</evidence>
<keyword evidence="8" id="KW-0472">Membrane</keyword>
<reference evidence="11 12" key="1">
    <citation type="submission" date="2024-02" db="EMBL/GenBank/DDBJ databases">
        <title>Discinaceae phylogenomics.</title>
        <authorList>
            <person name="Dirks A.C."/>
            <person name="James T.Y."/>
        </authorList>
    </citation>
    <scope>NUCLEOTIDE SEQUENCE [LARGE SCALE GENOMIC DNA]</scope>
    <source>
        <strain evidence="11 12">ACD0624</strain>
    </source>
</reference>
<feature type="compositionally biased region" description="Acidic residues" evidence="9">
    <location>
        <begin position="56"/>
        <end position="70"/>
    </location>
</feature>
<keyword evidence="4" id="KW-0679">Respiratory chain</keyword>
<accession>A0ABR3GBT1</accession>
<dbReference type="Pfam" id="PF02320">
    <property type="entry name" value="UCR_hinge"/>
    <property type="match status" value="1"/>
</dbReference>
<feature type="region of interest" description="Disordered" evidence="9">
    <location>
        <begin position="19"/>
        <end position="76"/>
    </location>
</feature>
<keyword evidence="6" id="KW-0249">Electron transport</keyword>
<evidence type="ECO:0000256" key="2">
    <source>
        <dbReference type="ARBA" id="ARBA00006498"/>
    </source>
</evidence>
<dbReference type="Gene3D" id="1.10.287.20">
    <property type="entry name" value="Ubiquinol-cytochrome C reductase hinge domain"/>
    <property type="match status" value="1"/>
</dbReference>
<feature type="compositionally biased region" description="Basic and acidic residues" evidence="9">
    <location>
        <begin position="28"/>
        <end position="55"/>
    </location>
</feature>
<dbReference type="InterPro" id="IPR023184">
    <property type="entry name" value="Ubol_cytC_Rdtase_hinge_dom"/>
</dbReference>
<comment type="subcellular location">
    <subcellularLocation>
        <location evidence="1">Mitochondrion inner membrane</location>
        <topology evidence="1">Peripheral membrane protein</topology>
        <orientation evidence="1">Intermembrane side</orientation>
    </subcellularLocation>
</comment>
<evidence type="ECO:0000313" key="12">
    <source>
        <dbReference type="Proteomes" id="UP001447188"/>
    </source>
</evidence>
<comment type="similarity">
    <text evidence="2">Belongs to the UQCRH/QCR6 family.</text>
</comment>
<evidence type="ECO:0000256" key="7">
    <source>
        <dbReference type="ARBA" id="ARBA00023128"/>
    </source>
</evidence>
<dbReference type="PANTHER" id="PTHR15336:SF0">
    <property type="entry name" value="CYTOCHROME B-C1 COMPLEX SUBUNIT 6, MITOCHONDRIAL"/>
    <property type="match status" value="1"/>
</dbReference>
<dbReference type="Proteomes" id="UP001447188">
    <property type="component" value="Unassembled WGS sequence"/>
</dbReference>
<protein>
    <submittedName>
        <fullName evidence="11">Ubiquinol--cytochrome-c reductase subunit 6</fullName>
    </submittedName>
</protein>
<evidence type="ECO:0000256" key="3">
    <source>
        <dbReference type="ARBA" id="ARBA00022448"/>
    </source>
</evidence>
<dbReference type="PANTHER" id="PTHR15336">
    <property type="entry name" value="UBIQUINOL-CYTOCHROME C REDUCTASE COMPLEX 7.8 KDA PROTEIN"/>
    <property type="match status" value="1"/>
</dbReference>
<organism evidence="11 12">
    <name type="scientific">Discina gigas</name>
    <dbReference type="NCBI Taxonomy" id="1032678"/>
    <lineage>
        <taxon>Eukaryota</taxon>
        <taxon>Fungi</taxon>
        <taxon>Dikarya</taxon>
        <taxon>Ascomycota</taxon>
        <taxon>Pezizomycotina</taxon>
        <taxon>Pezizomycetes</taxon>
        <taxon>Pezizales</taxon>
        <taxon>Discinaceae</taxon>
        <taxon>Discina</taxon>
    </lineage>
</organism>
<evidence type="ECO:0000256" key="1">
    <source>
        <dbReference type="ARBA" id="ARBA00004137"/>
    </source>
</evidence>
<dbReference type="EMBL" id="JBBBZM010000127">
    <property type="protein sequence ID" value="KAL0633390.1"/>
    <property type="molecule type" value="Genomic_DNA"/>
</dbReference>
<dbReference type="InterPro" id="IPR003422">
    <property type="entry name" value="Cyt_b-c1_6"/>
</dbReference>
<gene>
    <name evidence="11" type="primary">QCR6</name>
    <name evidence="11" type="ORF">Q9L58_007703</name>
</gene>
<evidence type="ECO:0000256" key="8">
    <source>
        <dbReference type="ARBA" id="ARBA00023136"/>
    </source>
</evidence>
<proteinExistence type="inferred from homology"/>
<evidence type="ECO:0000259" key="10">
    <source>
        <dbReference type="Pfam" id="PF02320"/>
    </source>
</evidence>
<evidence type="ECO:0000256" key="5">
    <source>
        <dbReference type="ARBA" id="ARBA00022792"/>
    </source>
</evidence>
<comment type="caution">
    <text evidence="11">The sequence shown here is derived from an EMBL/GenBank/DDBJ whole genome shotgun (WGS) entry which is preliminary data.</text>
</comment>
<sequence length="136" mass="15250">MSLSSFISDLRNSLTVSAVQAEAAPAEQRVESQPEENAKGEELAAEQDPEKGEEKEEKEEEEEEEEDEPQDPAPAITEECINTKECKPYKHHFDECVERVNSAADGGPKEDCVEEFFHVLHCANTCSAPRLWSKLK</sequence>
<keyword evidence="3" id="KW-0813">Transport</keyword>
<dbReference type="InterPro" id="IPR036811">
    <property type="entry name" value="Ubol_cytC_Rdtase_hinge_dom_sf"/>
</dbReference>